<dbReference type="GO" id="GO:0006360">
    <property type="term" value="P:transcription by RNA polymerase I"/>
    <property type="evidence" value="ECO:0007669"/>
    <property type="project" value="InterPro"/>
</dbReference>
<dbReference type="PANTHER" id="PTHR28054:SF1">
    <property type="entry name" value="RNA POLYMERASE I-SPECIFIC TRANSCRIPTION INITIATION FACTOR RRN10"/>
    <property type="match status" value="1"/>
</dbReference>
<proteinExistence type="predicted"/>
<name>A0AAE8MQS7_9PEZI</name>
<evidence type="ECO:0000256" key="1">
    <source>
        <dbReference type="SAM" id="MobiDB-lite"/>
    </source>
</evidence>
<feature type="compositionally biased region" description="Basic and acidic residues" evidence="1">
    <location>
        <begin position="208"/>
        <end position="225"/>
    </location>
</feature>
<accession>A0AAE8MQS7</accession>
<keyword evidence="3" id="KW-1185">Reference proteome</keyword>
<feature type="compositionally biased region" description="Polar residues" evidence="1">
    <location>
        <begin position="13"/>
        <end position="23"/>
    </location>
</feature>
<dbReference type="InterPro" id="IPR022793">
    <property type="entry name" value="Rrn10"/>
</dbReference>
<comment type="caution">
    <text evidence="2">The sequence shown here is derived from an EMBL/GenBank/DDBJ whole genome shotgun (WGS) entry which is preliminary data.</text>
</comment>
<feature type="compositionally biased region" description="Basic and acidic residues" evidence="1">
    <location>
        <begin position="68"/>
        <end position="80"/>
    </location>
</feature>
<protein>
    <submittedName>
        <fullName evidence="2">Uncharacterized protein</fullName>
    </submittedName>
</protein>
<dbReference type="AlphaFoldDB" id="A0AAE8MQS7"/>
<gene>
    <name evidence="2" type="ORF">DNG_01240</name>
</gene>
<dbReference type="Proteomes" id="UP001187682">
    <property type="component" value="Unassembled WGS sequence"/>
</dbReference>
<dbReference type="PANTHER" id="PTHR28054">
    <property type="entry name" value="RNA POLYMERASE I-SPECIFIC TRANSCRIPTION INITIATION FACTOR RRN10"/>
    <property type="match status" value="1"/>
</dbReference>
<feature type="region of interest" description="Disordered" evidence="1">
    <location>
        <begin position="1"/>
        <end position="80"/>
    </location>
</feature>
<dbReference type="EMBL" id="ONZQ02000001">
    <property type="protein sequence ID" value="SPN97727.1"/>
    <property type="molecule type" value="Genomic_DNA"/>
</dbReference>
<evidence type="ECO:0000313" key="3">
    <source>
        <dbReference type="Proteomes" id="UP001187682"/>
    </source>
</evidence>
<sequence>MSQPREDNMSAGIPSSPNYTTADSDAPGPEFTAGPRRRYATVYDAVAGRVSSRDDDPLSSQAAGPGTRIREPRATRHSTRDSILAPEEVLFRRKEAPPRWPHHDIYMAHEHNLPDGGRNVLPSSDLLKAIHSYTSHFYEALGDGGRREAHLVGRRNINEGSMDETALLALGILLEEAGREVLGKRGDMVFTEGEGVPSSGGRQAGGPGDEREGLEGEGLADRDVSSEPEGAARRGRKRRKVSASADGL</sequence>
<feature type="region of interest" description="Disordered" evidence="1">
    <location>
        <begin position="190"/>
        <end position="248"/>
    </location>
</feature>
<evidence type="ECO:0000313" key="2">
    <source>
        <dbReference type="EMBL" id="SPN97727.1"/>
    </source>
</evidence>
<reference evidence="2" key="1">
    <citation type="submission" date="2018-03" db="EMBL/GenBank/DDBJ databases">
        <authorList>
            <person name="Guldener U."/>
        </authorList>
    </citation>
    <scope>NUCLEOTIDE SEQUENCE</scope>
</reference>
<organism evidence="2 3">
    <name type="scientific">Cephalotrichum gorgonifer</name>
    <dbReference type="NCBI Taxonomy" id="2041049"/>
    <lineage>
        <taxon>Eukaryota</taxon>
        <taxon>Fungi</taxon>
        <taxon>Dikarya</taxon>
        <taxon>Ascomycota</taxon>
        <taxon>Pezizomycotina</taxon>
        <taxon>Sordariomycetes</taxon>
        <taxon>Hypocreomycetidae</taxon>
        <taxon>Microascales</taxon>
        <taxon>Microascaceae</taxon>
        <taxon>Cephalotrichum</taxon>
    </lineage>
</organism>